<gene>
    <name evidence="2" type="ORF">JCM7686_2579</name>
</gene>
<evidence type="ECO:0000313" key="3">
    <source>
        <dbReference type="Proteomes" id="UP000015480"/>
    </source>
</evidence>
<accession>S5XWI8</accession>
<dbReference type="eggNOG" id="ENOG503149G">
    <property type="taxonomic scope" value="Bacteria"/>
</dbReference>
<proteinExistence type="predicted"/>
<dbReference type="HOGENOM" id="CLU_1592978_0_0_5"/>
<dbReference type="RefSeq" id="WP_020951285.1">
    <property type="nucleotide sequence ID" value="NC_022041.1"/>
</dbReference>
<protein>
    <submittedName>
        <fullName evidence="2">Uncharacterized protein</fullName>
    </submittedName>
</protein>
<dbReference type="KEGG" id="pami:JCM7686_2579"/>
<dbReference type="PATRIC" id="fig|1367847.3.peg.2584"/>
<evidence type="ECO:0000313" key="2">
    <source>
        <dbReference type="EMBL" id="AGT09647.1"/>
    </source>
</evidence>
<keyword evidence="1" id="KW-0732">Signal</keyword>
<feature type="chain" id="PRO_5004534558" evidence="1">
    <location>
        <begin position="22"/>
        <end position="167"/>
    </location>
</feature>
<name>S5XWI8_PARAH</name>
<sequence>MLRNLALTLFMALPLVGTAHAAPPTREELLTKAAQGAAVCAKEMPDSRDTSRALVANGFKMADADGPFKAYSALGNRVVVLITTPSNRKVACLVAVSKMSEAEALQLISPWLRLANAKPIPLKPNARVTHAWLGVFKKSVIDLAITPNDDLYYFTGRAIVAREVLTP</sequence>
<dbReference type="OrthoDB" id="9906830at2"/>
<organism evidence="2 3">
    <name type="scientific">Paracoccus aminophilus JCM 7686</name>
    <dbReference type="NCBI Taxonomy" id="1367847"/>
    <lineage>
        <taxon>Bacteria</taxon>
        <taxon>Pseudomonadati</taxon>
        <taxon>Pseudomonadota</taxon>
        <taxon>Alphaproteobacteria</taxon>
        <taxon>Rhodobacterales</taxon>
        <taxon>Paracoccaceae</taxon>
        <taxon>Paracoccus</taxon>
    </lineage>
</organism>
<keyword evidence="3" id="KW-1185">Reference proteome</keyword>
<dbReference type="Proteomes" id="UP000015480">
    <property type="component" value="Chromosome"/>
</dbReference>
<dbReference type="AlphaFoldDB" id="S5XWI8"/>
<dbReference type="STRING" id="1367847.JCM7686_2579"/>
<feature type="signal peptide" evidence="1">
    <location>
        <begin position="1"/>
        <end position="21"/>
    </location>
</feature>
<evidence type="ECO:0000256" key="1">
    <source>
        <dbReference type="SAM" id="SignalP"/>
    </source>
</evidence>
<dbReference type="EMBL" id="CP006650">
    <property type="protein sequence ID" value="AGT09647.1"/>
    <property type="molecule type" value="Genomic_DNA"/>
</dbReference>
<reference evidence="2 3" key="1">
    <citation type="journal article" date="2014" name="BMC Genomics">
        <title>Architecture and functions of a multipartite genome of the methylotrophic bacterium Paracoccus aminophilus JCM 7686, containing primary and secondary chromids.</title>
        <authorList>
            <person name="Dziewit L."/>
            <person name="Czarnecki J."/>
            <person name="Wibberg D."/>
            <person name="Radlinska M."/>
            <person name="Mrozek P."/>
            <person name="Szymczak M."/>
            <person name="Schluter A."/>
            <person name="Puhler A."/>
            <person name="Bartosik D."/>
        </authorList>
    </citation>
    <scope>NUCLEOTIDE SEQUENCE [LARGE SCALE GENOMIC DNA]</scope>
    <source>
        <strain evidence="2">JCM 7686</strain>
    </source>
</reference>